<dbReference type="Proteomes" id="UP000192247">
    <property type="component" value="Unassembled WGS sequence"/>
</dbReference>
<proteinExistence type="inferred from homology"/>
<keyword evidence="9 14" id="KW-0675">Receptor</keyword>
<evidence type="ECO:0000256" key="2">
    <source>
        <dbReference type="ARBA" id="ARBA00004651"/>
    </source>
</evidence>
<evidence type="ECO:0000256" key="1">
    <source>
        <dbReference type="ARBA" id="ARBA00004189"/>
    </source>
</evidence>
<keyword evidence="15" id="KW-1185">Reference proteome</keyword>
<comment type="caution">
    <text evidence="14">The sequence shown here is derived from an EMBL/GenBank/DDBJ whole genome shotgun (WGS) entry which is preliminary data.</text>
</comment>
<evidence type="ECO:0000256" key="3">
    <source>
        <dbReference type="ARBA" id="ARBA00010532"/>
    </source>
</evidence>
<comment type="subcellular location">
    <subcellularLocation>
        <location evidence="2">Cell membrane</location>
        <topology evidence="2">Multi-pass membrane protein</topology>
    </subcellularLocation>
    <subcellularLocation>
        <location evidence="1">Membrane</location>
        <location evidence="1">Caveola</location>
        <topology evidence="1">Multi-pass membrane protein</topology>
    </subcellularLocation>
</comment>
<dbReference type="GO" id="GO:0005737">
    <property type="term" value="C:cytoplasm"/>
    <property type="evidence" value="ECO:0007669"/>
    <property type="project" value="TreeGrafter"/>
</dbReference>
<dbReference type="InterPro" id="IPR002159">
    <property type="entry name" value="CD36_fam"/>
</dbReference>
<feature type="non-terminal residue" evidence="14">
    <location>
        <position position="474"/>
    </location>
</feature>
<gene>
    <name evidence="14" type="ORF">BIW11_00420</name>
</gene>
<evidence type="ECO:0000256" key="11">
    <source>
        <dbReference type="ARBA" id="ARBA00040821"/>
    </source>
</evidence>
<evidence type="ECO:0000256" key="9">
    <source>
        <dbReference type="ARBA" id="ARBA00023170"/>
    </source>
</evidence>
<evidence type="ECO:0000256" key="5">
    <source>
        <dbReference type="ARBA" id="ARBA00022692"/>
    </source>
</evidence>
<evidence type="ECO:0000313" key="14">
    <source>
        <dbReference type="EMBL" id="OQR77586.1"/>
    </source>
</evidence>
<dbReference type="STRING" id="418985.A0A1V9XVQ6"/>
<evidence type="ECO:0000256" key="7">
    <source>
        <dbReference type="ARBA" id="ARBA00023136"/>
    </source>
</evidence>
<dbReference type="GO" id="GO:0005044">
    <property type="term" value="F:scavenger receptor activity"/>
    <property type="evidence" value="ECO:0007669"/>
    <property type="project" value="TreeGrafter"/>
</dbReference>
<evidence type="ECO:0000256" key="12">
    <source>
        <dbReference type="ARBA" id="ARBA00042244"/>
    </source>
</evidence>
<reference evidence="14 15" key="1">
    <citation type="journal article" date="2017" name="Gigascience">
        <title>Draft genome of the honey bee ectoparasitic mite, Tropilaelaps mercedesae, is shaped by the parasitic life history.</title>
        <authorList>
            <person name="Dong X."/>
            <person name="Armstrong S.D."/>
            <person name="Xia D."/>
            <person name="Makepeace B.L."/>
            <person name="Darby A.C."/>
            <person name="Kadowaki T."/>
        </authorList>
    </citation>
    <scope>NUCLEOTIDE SEQUENCE [LARGE SCALE GENOMIC DNA]</scope>
    <source>
        <strain evidence="14">Wuxi-XJTLU</strain>
    </source>
</reference>
<comment type="similarity">
    <text evidence="3">Belongs to the CD36 family.</text>
</comment>
<dbReference type="OrthoDB" id="514335at2759"/>
<evidence type="ECO:0000256" key="8">
    <source>
        <dbReference type="ARBA" id="ARBA00023157"/>
    </source>
</evidence>
<keyword evidence="4" id="KW-1003">Cell membrane</keyword>
<feature type="transmembrane region" description="Helical" evidence="13">
    <location>
        <begin position="447"/>
        <end position="469"/>
    </location>
</feature>
<dbReference type="InParanoid" id="A0A1V9XVQ6"/>
<evidence type="ECO:0000256" key="6">
    <source>
        <dbReference type="ARBA" id="ARBA00022989"/>
    </source>
</evidence>
<name>A0A1V9XVQ6_9ACAR</name>
<keyword evidence="8" id="KW-1015">Disulfide bond</keyword>
<accession>A0A1V9XVQ6</accession>
<protein>
    <recommendedName>
        <fullName evidence="11">Scavenger receptor class B member 1</fullName>
    </recommendedName>
    <alternativeName>
        <fullName evidence="12">SR-BI</fullName>
    </alternativeName>
</protein>
<dbReference type="PANTHER" id="PTHR11923">
    <property type="entry name" value="SCAVENGER RECEPTOR CLASS B TYPE-1 SR-B1"/>
    <property type="match status" value="1"/>
</dbReference>
<evidence type="ECO:0000256" key="4">
    <source>
        <dbReference type="ARBA" id="ARBA00022475"/>
    </source>
</evidence>
<dbReference type="FunCoup" id="A0A1V9XVQ6">
    <property type="interactions" value="270"/>
</dbReference>
<feature type="transmembrane region" description="Helical" evidence="13">
    <location>
        <begin position="6"/>
        <end position="28"/>
    </location>
</feature>
<evidence type="ECO:0000313" key="15">
    <source>
        <dbReference type="Proteomes" id="UP000192247"/>
    </source>
</evidence>
<evidence type="ECO:0000256" key="10">
    <source>
        <dbReference type="ARBA" id="ARBA00023180"/>
    </source>
</evidence>
<keyword evidence="10" id="KW-0325">Glycoprotein</keyword>
<dbReference type="GO" id="GO:0005901">
    <property type="term" value="C:caveola"/>
    <property type="evidence" value="ECO:0007669"/>
    <property type="project" value="UniProtKB-SubCell"/>
</dbReference>
<organism evidence="14 15">
    <name type="scientific">Tropilaelaps mercedesae</name>
    <dbReference type="NCBI Taxonomy" id="418985"/>
    <lineage>
        <taxon>Eukaryota</taxon>
        <taxon>Metazoa</taxon>
        <taxon>Ecdysozoa</taxon>
        <taxon>Arthropoda</taxon>
        <taxon>Chelicerata</taxon>
        <taxon>Arachnida</taxon>
        <taxon>Acari</taxon>
        <taxon>Parasitiformes</taxon>
        <taxon>Mesostigmata</taxon>
        <taxon>Gamasina</taxon>
        <taxon>Dermanyssoidea</taxon>
        <taxon>Laelapidae</taxon>
        <taxon>Tropilaelaps</taxon>
    </lineage>
</organism>
<evidence type="ECO:0000256" key="13">
    <source>
        <dbReference type="SAM" id="Phobius"/>
    </source>
</evidence>
<dbReference type="Pfam" id="PF01130">
    <property type="entry name" value="CD36"/>
    <property type="match status" value="1"/>
</dbReference>
<dbReference type="PRINTS" id="PR01609">
    <property type="entry name" value="CD36FAMILY"/>
</dbReference>
<dbReference type="PANTHER" id="PTHR11923:SF110">
    <property type="entry name" value="SCAVENGER RECEPTOR CLASS B MEMBER 1"/>
    <property type="match status" value="1"/>
</dbReference>
<keyword evidence="7 13" id="KW-0472">Membrane</keyword>
<dbReference type="EMBL" id="MNPL01003363">
    <property type="protein sequence ID" value="OQR77586.1"/>
    <property type="molecule type" value="Genomic_DNA"/>
</dbReference>
<keyword evidence="5 13" id="KW-0812">Transmembrane</keyword>
<sequence length="474" mass="54122">MVYGRSHVVLICAGIAVAAFGVTGLLTLKGLFNALLSRRLPLEPGSESYDGWKKIPFPIYQRFYYFNVTNPDQFLRSGEKPILKEIGPYTWRSEWVKEAVEWNANGTLQYRERKRFWFDRNNSVGDQDDVIVTINTPLVAASQKIRNASPLIKLAISIFLNAANETLFIKRSVRQLTYEGYPDVLAQISHLIDPNVPVKDGRFAYMTGKNNTDEGLFNVFTGRDDLQRFNRIEKWNGKDELPWWESGTPCAKLLGTNGELVHPISSTDEHIHFFNPVFCKSWRLTRGPDVDSLGITLTRFIAGPEILYNSSKAPSHRCFEKPGISLPSGGMYLSRCQFGLPLVLSYPHFYAADPVYLEHIEGLSPDESRHQFYTDVEPRLGITLGLSARAQINVKLERVDFLKYFRHVPELVLPVFWQEIKIEQTPAFAEHINELLERPLFYARLSYGFMIACGVMTILGTLTYVLVLYGRQHK</sequence>
<dbReference type="AlphaFoldDB" id="A0A1V9XVQ6"/>
<keyword evidence="6 13" id="KW-1133">Transmembrane helix</keyword>